<evidence type="ECO:0000313" key="3">
    <source>
        <dbReference type="Proteomes" id="UP000007100"/>
    </source>
</evidence>
<dbReference type="HOGENOM" id="CLU_2056242_0_0_5"/>
<dbReference type="KEGG" id="amv:ACMV_P1_00200"/>
<proteinExistence type="predicted"/>
<feature type="transmembrane region" description="Helical" evidence="1">
    <location>
        <begin position="24"/>
        <end position="46"/>
    </location>
</feature>
<organism evidence="2 3">
    <name type="scientific">Acidiphilium multivorum (strain DSM 11245 / JCM 8867 / NBRC 100883 / AIU 301)</name>
    <dbReference type="NCBI Taxonomy" id="926570"/>
    <lineage>
        <taxon>Bacteria</taxon>
        <taxon>Pseudomonadati</taxon>
        <taxon>Pseudomonadota</taxon>
        <taxon>Alphaproteobacteria</taxon>
        <taxon>Acetobacterales</taxon>
        <taxon>Acidocellaceae</taxon>
        <taxon>Acidiphilium</taxon>
    </lineage>
</organism>
<accession>F0J6U9</accession>
<keyword evidence="1" id="KW-0472">Membrane</keyword>
<geneLocation type="plasmid" evidence="2 3">
    <name>pACMV1</name>
</geneLocation>
<reference evidence="2 3" key="1">
    <citation type="submission" date="2010-12" db="EMBL/GenBank/DDBJ databases">
        <title>Whole genome sequence of Acidiphilium multivorum AIU301.</title>
        <authorList>
            <person name="Narita-Yamada S."/>
            <person name="Nakamura S."/>
            <person name="Ito N."/>
            <person name="Takarada H."/>
            <person name="Katano Y."/>
            <person name="Nakazawa H."/>
            <person name="Hosoyama A."/>
            <person name="Yamada R."/>
            <person name="Fujita N."/>
        </authorList>
    </citation>
    <scope>NUCLEOTIDE SEQUENCE [LARGE SCALE GENOMIC DNA]</scope>
    <source>
        <strain evidence="3">DSM 11245 / JCM 8867 / AIU301</strain>
        <plasmid evidence="2 3">pACMV1</plasmid>
    </source>
</reference>
<feature type="transmembrane region" description="Helical" evidence="1">
    <location>
        <begin position="52"/>
        <end position="75"/>
    </location>
</feature>
<keyword evidence="1" id="KW-1133">Transmembrane helix</keyword>
<keyword evidence="3" id="KW-1185">Reference proteome</keyword>
<evidence type="ECO:0000256" key="1">
    <source>
        <dbReference type="SAM" id="Phobius"/>
    </source>
</evidence>
<name>F0J6U9_ACIMA</name>
<keyword evidence="1" id="KW-0812">Transmembrane</keyword>
<evidence type="ECO:0000313" key="2">
    <source>
        <dbReference type="EMBL" id="BAJ82816.1"/>
    </source>
</evidence>
<dbReference type="Proteomes" id="UP000007100">
    <property type="component" value="Plasmid pACMV1"/>
</dbReference>
<dbReference type="AlphaFoldDB" id="F0J6U9"/>
<dbReference type="EMBL" id="AP012036">
    <property type="protein sequence ID" value="BAJ82816.1"/>
    <property type="molecule type" value="Genomic_DNA"/>
</dbReference>
<gene>
    <name evidence="2" type="ordered locus">ACMV_P1_00200</name>
</gene>
<protein>
    <submittedName>
        <fullName evidence="2">Uncharacterized protein</fullName>
    </submittedName>
</protein>
<keyword evidence="2" id="KW-0614">Plasmid</keyword>
<sequence length="135" mass="13964">MAACCNRSDTGVRVNWRRLLTSRVTIIGGLTLAVAGGLAAGGWSWLVAAGVAPIILTILPCAVTCALGLCALGLCADRSQMLRQPVTPPSRHGAAITRKDDPMPSPAAAVVVRHQDQQSLEAHNINCTGTIGDLA</sequence>